<name>A0A6P1ZKP2_9BACT</name>
<protein>
    <submittedName>
        <fullName evidence="1">Uncharacterized protein</fullName>
    </submittedName>
</protein>
<comment type="caution">
    <text evidence="1">The sequence shown here is derived from an EMBL/GenBank/DDBJ whole genome shotgun (WGS) entry which is preliminary data.</text>
</comment>
<accession>A0A6P1ZKP2</accession>
<proteinExistence type="predicted"/>
<dbReference type="AlphaFoldDB" id="A0A6P1ZKP2"/>
<reference evidence="1 2" key="1">
    <citation type="submission" date="2018-06" db="EMBL/GenBank/DDBJ databases">
        <title>Complete genome of Desulfovibrio marinus P48SEP.</title>
        <authorList>
            <person name="Crispim J.S."/>
            <person name="Vidigal P.M.P."/>
            <person name="Silva L.C.F."/>
            <person name="Araujo L.C."/>
            <person name="Laguardia C.N."/>
            <person name="Dias R.S."/>
            <person name="Sousa M.P."/>
            <person name="Paula S.O."/>
            <person name="Silva C."/>
        </authorList>
    </citation>
    <scope>NUCLEOTIDE SEQUENCE [LARGE SCALE GENOMIC DNA]</scope>
    <source>
        <strain evidence="1 2">P48SEP</strain>
    </source>
</reference>
<dbReference type="Proteomes" id="UP000434052">
    <property type="component" value="Unassembled WGS sequence"/>
</dbReference>
<dbReference type="EMBL" id="QMIF01000005">
    <property type="protein sequence ID" value="TVM34140.1"/>
    <property type="molecule type" value="Genomic_DNA"/>
</dbReference>
<evidence type="ECO:0000313" key="1">
    <source>
        <dbReference type="EMBL" id="TVM34140.1"/>
    </source>
</evidence>
<organism evidence="1 2">
    <name type="scientific">Oceanidesulfovibrio marinus</name>
    <dbReference type="NCBI Taxonomy" id="370038"/>
    <lineage>
        <taxon>Bacteria</taxon>
        <taxon>Pseudomonadati</taxon>
        <taxon>Thermodesulfobacteriota</taxon>
        <taxon>Desulfovibrionia</taxon>
        <taxon>Desulfovibrionales</taxon>
        <taxon>Desulfovibrionaceae</taxon>
        <taxon>Oceanidesulfovibrio</taxon>
    </lineage>
</organism>
<gene>
    <name evidence="1" type="ORF">DQK91_09575</name>
</gene>
<dbReference type="OrthoDB" id="5459973at2"/>
<dbReference type="RefSeq" id="WP_144305138.1">
    <property type="nucleotide sequence ID" value="NZ_QMIF01000005.1"/>
</dbReference>
<evidence type="ECO:0000313" key="2">
    <source>
        <dbReference type="Proteomes" id="UP000434052"/>
    </source>
</evidence>
<sequence>MHAFDILAEAKMRQWEQDRRDGKVSEKKKEAAVTPESYESLEKQLYYDIRKLMVESYLAGEAGRQEMQSRANNMLVQLAARLERAGYNIMSKMFADEVQALKARAHAVMHDKSKLLALLNDLD</sequence>